<evidence type="ECO:0000256" key="1">
    <source>
        <dbReference type="SAM" id="MobiDB-lite"/>
    </source>
</evidence>
<accession>A0A4S8IEC4</accession>
<feature type="region of interest" description="Disordered" evidence="1">
    <location>
        <begin position="486"/>
        <end position="517"/>
    </location>
</feature>
<feature type="region of interest" description="Disordered" evidence="1">
    <location>
        <begin position="27"/>
        <end position="177"/>
    </location>
</feature>
<dbReference type="AlphaFoldDB" id="A0A4S8IEC4"/>
<keyword evidence="3" id="KW-1185">Reference proteome</keyword>
<feature type="region of interest" description="Disordered" evidence="1">
    <location>
        <begin position="337"/>
        <end position="366"/>
    </location>
</feature>
<feature type="region of interest" description="Disordered" evidence="1">
    <location>
        <begin position="252"/>
        <end position="276"/>
    </location>
</feature>
<gene>
    <name evidence="2" type="ORF">C4D60_Mb09t05710</name>
</gene>
<dbReference type="InterPro" id="IPR007789">
    <property type="entry name" value="DUF688"/>
</dbReference>
<dbReference type="PANTHER" id="PTHR33671">
    <property type="entry name" value="N-METHYLTRANSFERASE, PUTATIVE (DUF688)-RELATED"/>
    <property type="match status" value="1"/>
</dbReference>
<feature type="compositionally biased region" description="Polar residues" evidence="1">
    <location>
        <begin position="486"/>
        <end position="509"/>
    </location>
</feature>
<evidence type="ECO:0000313" key="2">
    <source>
        <dbReference type="EMBL" id="THU46510.1"/>
    </source>
</evidence>
<dbReference type="PANTHER" id="PTHR33671:SF2">
    <property type="entry name" value="N-METHYLTRANSFERASE, PUTATIVE (DUF688)-RELATED"/>
    <property type="match status" value="1"/>
</dbReference>
<feature type="compositionally biased region" description="Polar residues" evidence="1">
    <location>
        <begin position="396"/>
        <end position="419"/>
    </location>
</feature>
<feature type="region of interest" description="Disordered" evidence="1">
    <location>
        <begin position="561"/>
        <end position="613"/>
    </location>
</feature>
<dbReference type="EMBL" id="PYDT01000010">
    <property type="protein sequence ID" value="THU46510.1"/>
    <property type="molecule type" value="Genomic_DNA"/>
</dbReference>
<protein>
    <submittedName>
        <fullName evidence="2">Uncharacterized protein</fullName>
    </submittedName>
</protein>
<name>A0A4S8IEC4_MUSBA</name>
<reference evidence="2 3" key="1">
    <citation type="journal article" date="2019" name="Nat. Plants">
        <title>Genome sequencing of Musa balbisiana reveals subgenome evolution and function divergence in polyploid bananas.</title>
        <authorList>
            <person name="Yao X."/>
        </authorList>
    </citation>
    <scope>NUCLEOTIDE SEQUENCE [LARGE SCALE GENOMIC DNA]</scope>
    <source>
        <strain evidence="3">cv. DH-PKW</strain>
        <tissue evidence="2">Leaves</tissue>
    </source>
</reference>
<feature type="compositionally biased region" description="Basic and acidic residues" evidence="1">
    <location>
        <begin position="435"/>
        <end position="451"/>
    </location>
</feature>
<evidence type="ECO:0000313" key="3">
    <source>
        <dbReference type="Proteomes" id="UP000317650"/>
    </source>
</evidence>
<dbReference type="Pfam" id="PF05097">
    <property type="entry name" value="DUF688"/>
    <property type="match status" value="1"/>
</dbReference>
<organism evidence="2 3">
    <name type="scientific">Musa balbisiana</name>
    <name type="common">Banana</name>
    <dbReference type="NCBI Taxonomy" id="52838"/>
    <lineage>
        <taxon>Eukaryota</taxon>
        <taxon>Viridiplantae</taxon>
        <taxon>Streptophyta</taxon>
        <taxon>Embryophyta</taxon>
        <taxon>Tracheophyta</taxon>
        <taxon>Spermatophyta</taxon>
        <taxon>Magnoliopsida</taxon>
        <taxon>Liliopsida</taxon>
        <taxon>Zingiberales</taxon>
        <taxon>Musaceae</taxon>
        <taxon>Musa</taxon>
    </lineage>
</organism>
<comment type="caution">
    <text evidence="2">The sequence shown here is derived from an EMBL/GenBank/DDBJ whole genome shotgun (WGS) entry which is preliminary data.</text>
</comment>
<feature type="compositionally biased region" description="Basic and acidic residues" evidence="1">
    <location>
        <begin position="127"/>
        <end position="153"/>
    </location>
</feature>
<feature type="compositionally biased region" description="Acidic residues" evidence="1">
    <location>
        <begin position="162"/>
        <end position="175"/>
    </location>
</feature>
<proteinExistence type="predicted"/>
<sequence length="665" mass="73428">MLKNLMEDKKIDLDAPLLSVRRFSAGAVAAASPTPPASNGEEGDQRPPPPRRSSLPFYKSDLKSGPVRVPGAVPFVWEQTPGQPKDGSVRSSNVKPLVAPKPPPGNSVRTRKAVTFASDYVTARSSESPKDDPKIVEGENVDKEEKVGKKPEHQPVLTVDNREEEVEEDDDDNDAFSDALDTLSRTDSMFMNCSVSGLSGVPEAAKLSGRFPKDPPVRDFMLERFLPAAQAMASESPQYAFRKATAPPREAIKPADRVLISDNRRPAPIPYQNKPDYIPHYAKELEQVDSYDDDEEDEEYYQDAGNLSSKACGLLPKFCLKSSFCLLNPVPVMKVQRHLRRPPRGRTGNPEIRNMHPLSHSRVEDEPSWGAVFRHKLEQEHQPQVAELSRFRSESDSPTPDGSSPYQHSVTSPYQSEGPPTSLHEEKGSPGVVSRESKSSKADGSDVGERVVENHWEINHSSRMGSGSMSPALEKTLYVNVDNRLGSSDSKSSSFNTVKDTRSMTSSGEVGTESKRMEESLVAKVHERDALHPEVCNVAEPVLPFTLEKLNHGYINGDTDLKHGYKDSDPPNLKSNRNPLQSLLPPPLPKSPSESWLSRTLPSVASKNPAPQSLLGIQLHPRKQTLHVSSIDVIQETSIKPSKPQRRQIRFAEVLAKPKSPKSEI</sequence>
<feature type="region of interest" description="Disordered" evidence="1">
    <location>
        <begin position="380"/>
        <end position="451"/>
    </location>
</feature>
<feature type="compositionally biased region" description="Polar residues" evidence="1">
    <location>
        <begin position="600"/>
        <end position="611"/>
    </location>
</feature>
<dbReference type="Proteomes" id="UP000317650">
    <property type="component" value="Chromosome 9"/>
</dbReference>